<evidence type="ECO:0000256" key="2">
    <source>
        <dbReference type="ARBA" id="ARBA00022643"/>
    </source>
</evidence>
<evidence type="ECO:0000256" key="3">
    <source>
        <dbReference type="ARBA" id="ARBA00023002"/>
    </source>
</evidence>
<proteinExistence type="predicted"/>
<dbReference type="InterPro" id="IPR051814">
    <property type="entry name" value="NAD(P)H-dep_FMN_reductase"/>
</dbReference>
<keyword evidence="3 5" id="KW-0560">Oxidoreductase</keyword>
<evidence type="ECO:0000259" key="4">
    <source>
        <dbReference type="Pfam" id="PF03358"/>
    </source>
</evidence>
<dbReference type="PANTHER" id="PTHR43408:SF2">
    <property type="entry name" value="FMN REDUCTASE (NADPH)"/>
    <property type="match status" value="1"/>
</dbReference>
<dbReference type="Pfam" id="PF03358">
    <property type="entry name" value="FMN_red"/>
    <property type="match status" value="1"/>
</dbReference>
<dbReference type="GO" id="GO:0016491">
    <property type="term" value="F:oxidoreductase activity"/>
    <property type="evidence" value="ECO:0007669"/>
    <property type="project" value="UniProtKB-KW"/>
</dbReference>
<keyword evidence="2" id="KW-0288">FMN</keyword>
<name>A0ABW0LDL2_9BACI</name>
<dbReference type="SUPFAM" id="SSF52218">
    <property type="entry name" value="Flavoproteins"/>
    <property type="match status" value="1"/>
</dbReference>
<keyword evidence="1" id="KW-0285">Flavoprotein</keyword>
<comment type="caution">
    <text evidence="5">The sequence shown here is derived from an EMBL/GenBank/DDBJ whole genome shotgun (WGS) entry which is preliminary data.</text>
</comment>
<dbReference type="Proteomes" id="UP001596147">
    <property type="component" value="Unassembled WGS sequence"/>
</dbReference>
<dbReference type="EC" id="1.-.-.-" evidence="5"/>
<dbReference type="InterPro" id="IPR005025">
    <property type="entry name" value="FMN_Rdtase-like_dom"/>
</dbReference>
<gene>
    <name evidence="5" type="ORF">ACFPM4_04215</name>
</gene>
<dbReference type="Gene3D" id="3.40.50.360">
    <property type="match status" value="1"/>
</dbReference>
<evidence type="ECO:0000313" key="6">
    <source>
        <dbReference type="Proteomes" id="UP001596147"/>
    </source>
</evidence>
<evidence type="ECO:0000256" key="1">
    <source>
        <dbReference type="ARBA" id="ARBA00022630"/>
    </source>
</evidence>
<evidence type="ECO:0000313" key="5">
    <source>
        <dbReference type="EMBL" id="MFC5463963.1"/>
    </source>
</evidence>
<organism evidence="5 6">
    <name type="scientific">Lederbergia graminis</name>
    <dbReference type="NCBI Taxonomy" id="735518"/>
    <lineage>
        <taxon>Bacteria</taxon>
        <taxon>Bacillati</taxon>
        <taxon>Bacillota</taxon>
        <taxon>Bacilli</taxon>
        <taxon>Bacillales</taxon>
        <taxon>Bacillaceae</taxon>
        <taxon>Lederbergia</taxon>
    </lineage>
</organism>
<feature type="domain" description="NADPH-dependent FMN reductase-like" evidence="4">
    <location>
        <begin position="1"/>
        <end position="145"/>
    </location>
</feature>
<protein>
    <submittedName>
        <fullName evidence="5">NADPH-dependent FMN reductase</fullName>
        <ecNumber evidence="5">1.-.-.-</ecNumber>
    </submittedName>
</protein>
<sequence length="180" mass="20050">MKLVGISGSLAGWKTYNVIEEVLSAAKKIDPTIETELIDLKDYEIELVNGSPLSFYNKDTWNVVQKIVNADLLVFGSPIYQASITGSLKNLLDHLPINGLKSKVTGIVTLAGSEKHFLVGEYQLRPILAYLKGIVPYSNVFVTNDAFDDESELVDKNIIERLHNLANEMIQLQQNIDKTD</sequence>
<keyword evidence="6" id="KW-1185">Reference proteome</keyword>
<accession>A0ABW0LDL2</accession>
<dbReference type="RefSeq" id="WP_382347991.1">
    <property type="nucleotide sequence ID" value="NZ_JBHSMC010000001.1"/>
</dbReference>
<dbReference type="PANTHER" id="PTHR43408">
    <property type="entry name" value="FMN REDUCTASE (NADPH)"/>
    <property type="match status" value="1"/>
</dbReference>
<dbReference type="InterPro" id="IPR029039">
    <property type="entry name" value="Flavoprotein-like_sf"/>
</dbReference>
<dbReference type="EMBL" id="JBHSMC010000001">
    <property type="protein sequence ID" value="MFC5463963.1"/>
    <property type="molecule type" value="Genomic_DNA"/>
</dbReference>
<reference evidence="6" key="1">
    <citation type="journal article" date="2019" name="Int. J. Syst. Evol. Microbiol.">
        <title>The Global Catalogue of Microorganisms (GCM) 10K type strain sequencing project: providing services to taxonomists for standard genome sequencing and annotation.</title>
        <authorList>
            <consortium name="The Broad Institute Genomics Platform"/>
            <consortium name="The Broad Institute Genome Sequencing Center for Infectious Disease"/>
            <person name="Wu L."/>
            <person name="Ma J."/>
        </authorList>
    </citation>
    <scope>NUCLEOTIDE SEQUENCE [LARGE SCALE GENOMIC DNA]</scope>
    <source>
        <strain evidence="6">CGMCC 1.12237</strain>
    </source>
</reference>